<dbReference type="EMBL" id="MU266364">
    <property type="protein sequence ID" value="KAH7927555.1"/>
    <property type="molecule type" value="Genomic_DNA"/>
</dbReference>
<keyword evidence="2" id="KW-1185">Reference proteome</keyword>
<evidence type="ECO:0000313" key="1">
    <source>
        <dbReference type="EMBL" id="KAH7927555.1"/>
    </source>
</evidence>
<gene>
    <name evidence="1" type="ORF">BV22DRAFT_264742</name>
</gene>
<accession>A0ACB8BNR5</accession>
<name>A0ACB8BNR5_9AGAM</name>
<evidence type="ECO:0000313" key="2">
    <source>
        <dbReference type="Proteomes" id="UP000790709"/>
    </source>
</evidence>
<proteinExistence type="predicted"/>
<dbReference type="Proteomes" id="UP000790709">
    <property type="component" value="Unassembled WGS sequence"/>
</dbReference>
<organism evidence="1 2">
    <name type="scientific">Leucogyrophana mollusca</name>
    <dbReference type="NCBI Taxonomy" id="85980"/>
    <lineage>
        <taxon>Eukaryota</taxon>
        <taxon>Fungi</taxon>
        <taxon>Dikarya</taxon>
        <taxon>Basidiomycota</taxon>
        <taxon>Agaricomycotina</taxon>
        <taxon>Agaricomycetes</taxon>
        <taxon>Agaricomycetidae</taxon>
        <taxon>Boletales</taxon>
        <taxon>Boletales incertae sedis</taxon>
        <taxon>Leucogyrophana</taxon>
    </lineage>
</organism>
<protein>
    <submittedName>
        <fullName evidence="1">Uncharacterized protein</fullName>
    </submittedName>
</protein>
<comment type="caution">
    <text evidence="1">The sequence shown here is derived from an EMBL/GenBank/DDBJ whole genome shotgun (WGS) entry which is preliminary data.</text>
</comment>
<reference evidence="1" key="1">
    <citation type="journal article" date="2021" name="New Phytol.">
        <title>Evolutionary innovations through gain and loss of genes in the ectomycorrhizal Boletales.</title>
        <authorList>
            <person name="Wu G."/>
            <person name="Miyauchi S."/>
            <person name="Morin E."/>
            <person name="Kuo A."/>
            <person name="Drula E."/>
            <person name="Varga T."/>
            <person name="Kohler A."/>
            <person name="Feng B."/>
            <person name="Cao Y."/>
            <person name="Lipzen A."/>
            <person name="Daum C."/>
            <person name="Hundley H."/>
            <person name="Pangilinan J."/>
            <person name="Johnson J."/>
            <person name="Barry K."/>
            <person name="LaButti K."/>
            <person name="Ng V."/>
            <person name="Ahrendt S."/>
            <person name="Min B."/>
            <person name="Choi I.G."/>
            <person name="Park H."/>
            <person name="Plett J.M."/>
            <person name="Magnuson J."/>
            <person name="Spatafora J.W."/>
            <person name="Nagy L.G."/>
            <person name="Henrissat B."/>
            <person name="Grigoriev I.V."/>
            <person name="Yang Z.L."/>
            <person name="Xu J."/>
            <person name="Martin F.M."/>
        </authorList>
    </citation>
    <scope>NUCLEOTIDE SEQUENCE</scope>
    <source>
        <strain evidence="1">KUC20120723A-06</strain>
    </source>
</reference>
<sequence>MLRGVSSTSVGSLCLLPRLEFVSRLRIIAQLRLVVPLGLLASPHWVYLVSSLLPGRCGVRTGPSRDPLSLLLVKWVDEGLQSRLDWPRYLLSGPSSLSTDKLLQEHRRR</sequence>